<dbReference type="PANTHER" id="PTHR31646">
    <property type="entry name" value="ALPHA-1,2-MANNOSYLTRANSFERASE MNN2"/>
    <property type="match status" value="1"/>
</dbReference>
<evidence type="ECO:0000256" key="6">
    <source>
        <dbReference type="ARBA" id="ARBA00022968"/>
    </source>
</evidence>
<dbReference type="Pfam" id="PF11051">
    <property type="entry name" value="Mannosyl_trans3"/>
    <property type="match status" value="1"/>
</dbReference>
<evidence type="ECO:0000256" key="5">
    <source>
        <dbReference type="ARBA" id="ARBA00022692"/>
    </source>
</evidence>
<evidence type="ECO:0000256" key="3">
    <source>
        <dbReference type="ARBA" id="ARBA00009105"/>
    </source>
</evidence>
<evidence type="ECO:0000256" key="2">
    <source>
        <dbReference type="ARBA" id="ARBA00004606"/>
    </source>
</evidence>
<evidence type="ECO:0000256" key="9">
    <source>
        <dbReference type="ARBA" id="ARBA00023136"/>
    </source>
</evidence>
<protein>
    <submittedName>
        <fullName evidence="12">Uncharacterized protein</fullName>
    </submittedName>
</protein>
<comment type="similarity">
    <text evidence="3">Belongs to the MNN1/MNT family.</text>
</comment>
<name>A0ABD3EX62_9STRA</name>
<accession>A0ABD3EX62</accession>
<keyword evidence="7 11" id="KW-1133">Transmembrane helix</keyword>
<keyword evidence="4" id="KW-0808">Transferase</keyword>
<evidence type="ECO:0000256" key="1">
    <source>
        <dbReference type="ARBA" id="ARBA00004394"/>
    </source>
</evidence>
<evidence type="ECO:0000256" key="4">
    <source>
        <dbReference type="ARBA" id="ARBA00022679"/>
    </source>
</evidence>
<dbReference type="InterPro" id="IPR029044">
    <property type="entry name" value="Nucleotide-diphossugar_trans"/>
</dbReference>
<comment type="caution">
    <text evidence="12">The sequence shown here is derived from an EMBL/GenBank/DDBJ whole genome shotgun (WGS) entry which is preliminary data.</text>
</comment>
<dbReference type="GO" id="GO:0016740">
    <property type="term" value="F:transferase activity"/>
    <property type="evidence" value="ECO:0007669"/>
    <property type="project" value="UniProtKB-KW"/>
</dbReference>
<keyword evidence="9 11" id="KW-0472">Membrane</keyword>
<dbReference type="SUPFAM" id="SSF53448">
    <property type="entry name" value="Nucleotide-diphospho-sugar transferases"/>
    <property type="match status" value="1"/>
</dbReference>
<evidence type="ECO:0000313" key="12">
    <source>
        <dbReference type="EMBL" id="KAL3658709.1"/>
    </source>
</evidence>
<keyword evidence="6" id="KW-0735">Signal-anchor</keyword>
<keyword evidence="5 11" id="KW-0812">Transmembrane</keyword>
<gene>
    <name evidence="12" type="ORF">V7S43_016346</name>
</gene>
<evidence type="ECO:0000256" key="7">
    <source>
        <dbReference type="ARBA" id="ARBA00022989"/>
    </source>
</evidence>
<organism evidence="12 13">
    <name type="scientific">Phytophthora oleae</name>
    <dbReference type="NCBI Taxonomy" id="2107226"/>
    <lineage>
        <taxon>Eukaryota</taxon>
        <taxon>Sar</taxon>
        <taxon>Stramenopiles</taxon>
        <taxon>Oomycota</taxon>
        <taxon>Peronosporomycetes</taxon>
        <taxon>Peronosporales</taxon>
        <taxon>Peronosporaceae</taxon>
        <taxon>Phytophthora</taxon>
    </lineage>
</organism>
<evidence type="ECO:0000256" key="10">
    <source>
        <dbReference type="ARBA" id="ARBA00037847"/>
    </source>
</evidence>
<dbReference type="InterPro" id="IPR022751">
    <property type="entry name" value="Alpha_mannosyltransferase"/>
</dbReference>
<proteinExistence type="inferred from homology"/>
<dbReference type="AlphaFoldDB" id="A0ABD3EX62"/>
<keyword evidence="8" id="KW-0333">Golgi apparatus</keyword>
<feature type="transmembrane region" description="Helical" evidence="11">
    <location>
        <begin position="19"/>
        <end position="38"/>
    </location>
</feature>
<dbReference type="Proteomes" id="UP001632037">
    <property type="component" value="Unassembled WGS sequence"/>
</dbReference>
<evidence type="ECO:0000256" key="11">
    <source>
        <dbReference type="SAM" id="Phobius"/>
    </source>
</evidence>
<evidence type="ECO:0000313" key="13">
    <source>
        <dbReference type="Proteomes" id="UP001632037"/>
    </source>
</evidence>
<evidence type="ECO:0000256" key="8">
    <source>
        <dbReference type="ARBA" id="ARBA00023034"/>
    </source>
</evidence>
<keyword evidence="13" id="KW-1185">Reference proteome</keyword>
<dbReference type="GO" id="GO:0000139">
    <property type="term" value="C:Golgi membrane"/>
    <property type="evidence" value="ECO:0007669"/>
    <property type="project" value="UniProtKB-SubCell"/>
</dbReference>
<sequence>MPSPTVSTRHSSRTTTRRWLLYLSLLSFVSYALLLLVWSSDAFSPLHSTSYRSTSGSNGSQLEEIKAFPIGDSKERKLSCIGWRATLGCTPFGPRDQRRDQPCGRTVYNSDAGYCEVEDTQTRERFQVMRRHCTSLFRASRLKCDDALGFVDFRMKARKAVERALVPGFSLSNVNGNSDPKDGIVIVVYPKQVASAYALIRTLREVFKCKLPIELWYCPQELYSFPGPLTPLQHLIDSDTTISFHKIEDTRAMGFGAKVFSIYNSLLDRVLFLDADNFPVRDPSSLFTSPEFTSTGAVFWPDFWHPKNTIFNIHEKSMLWELLDTSFVDMFEQESGQILIDRRKHAVPMKLAFFYMFHRPNYFDKLKVAHGDKDLFRVSWLKLNASFHMVQTPPAVAGKVIEGLFCGMTMAQHDLDGNVLFLHRNQFKLTGKLAGLKKREAPEADGLPDPVIWTHLLSFNSSFGTEHYIIDTYRAQPAFPNSQSCFGRLKLDKDPHFTAQSFNTTSFAALENTVRHFAVDAVNLLPASHNVDTIRQRLVE</sequence>
<dbReference type="EMBL" id="JBIMZQ010000052">
    <property type="protein sequence ID" value="KAL3658709.1"/>
    <property type="molecule type" value="Genomic_DNA"/>
</dbReference>
<comment type="subcellular location">
    <subcellularLocation>
        <location evidence="10">Endomembrane system</location>
        <topology evidence="10">Single-pass membrane protein</topology>
    </subcellularLocation>
    <subcellularLocation>
        <location evidence="1">Golgi apparatus membrane</location>
    </subcellularLocation>
    <subcellularLocation>
        <location evidence="2">Membrane</location>
        <topology evidence="2">Single-pass type II membrane protein</topology>
    </subcellularLocation>
</comment>
<reference evidence="12 13" key="1">
    <citation type="submission" date="2024-09" db="EMBL/GenBank/DDBJ databases">
        <title>Genome sequencing and assembly of Phytophthora oleae, isolate VK10A, causative agent of rot of olive drupes.</title>
        <authorList>
            <person name="Conti Taguali S."/>
            <person name="Riolo M."/>
            <person name="La Spada F."/>
            <person name="Cacciola S.O."/>
            <person name="Dionisio G."/>
        </authorList>
    </citation>
    <scope>NUCLEOTIDE SEQUENCE [LARGE SCALE GENOMIC DNA]</scope>
    <source>
        <strain evidence="12 13">VK10A</strain>
    </source>
</reference>
<dbReference type="Gene3D" id="3.90.550.10">
    <property type="entry name" value="Spore Coat Polysaccharide Biosynthesis Protein SpsA, Chain A"/>
    <property type="match status" value="1"/>
</dbReference>
<dbReference type="PANTHER" id="PTHR31646:SF1">
    <property type="entry name" value="ALPHA-1,2-MANNOSYLTRANSFERASE MNN2"/>
    <property type="match status" value="1"/>
</dbReference>